<proteinExistence type="predicted"/>
<evidence type="ECO:0000313" key="1">
    <source>
        <dbReference type="EMBL" id="MBI4595238.1"/>
    </source>
</evidence>
<name>A0A933GKW6_UNCTE</name>
<evidence type="ECO:0000313" key="2">
    <source>
        <dbReference type="Proteomes" id="UP000772181"/>
    </source>
</evidence>
<sequence length="284" mass="32566">MPIRSQRKSIITLLIYFAFLSFPLTVISAEPWWEKKEEGWFFYNEKLHIEPESKPEVTTVHSENTPPLFSEIMKKRGEELLSRAMEEPTMENVKAYMEHNQMMMALSKNFSLVWQRVLMSNPELLSGLLTSDSDKDIYYRQSAERKKEALQKLGGESGLLFFYDTTCPYCVRQAKHLKSFQLDYPFFVVKAITMNGEVLPEFPDSVPDNGIASRLGITAHPAIFLAFPPDRFERVATGLVTPGELRDKLLLYTRDQMPGLANPDMEESLLLNELNAGGGQWSKR</sequence>
<comment type="caution">
    <text evidence="1">The sequence shown here is derived from an EMBL/GenBank/DDBJ whole genome shotgun (WGS) entry which is preliminary data.</text>
</comment>
<dbReference type="Proteomes" id="UP000772181">
    <property type="component" value="Unassembled WGS sequence"/>
</dbReference>
<dbReference type="Pfam" id="PF13728">
    <property type="entry name" value="TraF"/>
    <property type="match status" value="1"/>
</dbReference>
<organism evidence="1 2">
    <name type="scientific">Tectimicrobiota bacterium</name>
    <dbReference type="NCBI Taxonomy" id="2528274"/>
    <lineage>
        <taxon>Bacteria</taxon>
        <taxon>Pseudomonadati</taxon>
        <taxon>Nitrospinota/Tectimicrobiota group</taxon>
        <taxon>Candidatus Tectimicrobiota</taxon>
    </lineage>
</organism>
<dbReference type="AlphaFoldDB" id="A0A933GKW6"/>
<accession>A0A933GKW6</accession>
<reference evidence="1" key="1">
    <citation type="submission" date="2020-07" db="EMBL/GenBank/DDBJ databases">
        <title>Huge and variable diversity of episymbiotic CPR bacteria and DPANN archaea in groundwater ecosystems.</title>
        <authorList>
            <person name="He C.Y."/>
            <person name="Keren R."/>
            <person name="Whittaker M."/>
            <person name="Farag I.F."/>
            <person name="Doudna J."/>
            <person name="Cate J.H.D."/>
            <person name="Banfield J.F."/>
        </authorList>
    </citation>
    <scope>NUCLEOTIDE SEQUENCE</scope>
    <source>
        <strain evidence="1">NC_groundwater_1482_Ag_S-0.65um_47_24</strain>
    </source>
</reference>
<dbReference type="EMBL" id="JACQWF010000119">
    <property type="protein sequence ID" value="MBI4595238.1"/>
    <property type="molecule type" value="Genomic_DNA"/>
</dbReference>
<dbReference type="InterPro" id="IPR039555">
    <property type="entry name" value="TraF/TrbB"/>
</dbReference>
<gene>
    <name evidence="1" type="primary">traF</name>
    <name evidence="1" type="ORF">HY730_02545</name>
</gene>
<protein>
    <submittedName>
        <fullName evidence="1">Conjugal transfer protein TraF</fullName>
    </submittedName>
</protein>
<dbReference type="SUPFAM" id="SSF52833">
    <property type="entry name" value="Thioredoxin-like"/>
    <property type="match status" value="1"/>
</dbReference>
<dbReference type="Gene3D" id="3.40.30.10">
    <property type="entry name" value="Glutaredoxin"/>
    <property type="match status" value="1"/>
</dbReference>
<dbReference type="InterPro" id="IPR036249">
    <property type="entry name" value="Thioredoxin-like_sf"/>
</dbReference>